<dbReference type="Pfam" id="PF12937">
    <property type="entry name" value="F-box-like"/>
    <property type="match status" value="1"/>
</dbReference>
<dbReference type="InterPro" id="IPR006633">
    <property type="entry name" value="Carb-bd_sugar_hydrolysis-dom"/>
</dbReference>
<dbReference type="InterPro" id="IPR047505">
    <property type="entry name" value="F-box_FBXO11"/>
</dbReference>
<comment type="pathway">
    <text evidence="1">Protein modification; protein ubiquitination.</text>
</comment>
<dbReference type="CDD" id="cd19676">
    <property type="entry name" value="UBR-box_UBR6_FBXO11"/>
    <property type="match status" value="1"/>
</dbReference>
<keyword evidence="3" id="KW-0677">Repeat</keyword>
<dbReference type="InterPro" id="IPR012334">
    <property type="entry name" value="Pectin_lyas_fold"/>
</dbReference>
<dbReference type="InterPro" id="IPR039448">
    <property type="entry name" value="Beta_helix"/>
</dbReference>
<evidence type="ECO:0000256" key="7">
    <source>
        <dbReference type="PROSITE-ProRule" id="PRU00508"/>
    </source>
</evidence>
<dbReference type="FunFam" id="2.160.20.10:FF:000038">
    <property type="entry name" value="F-box only protein 11"/>
    <property type="match status" value="1"/>
</dbReference>
<evidence type="ECO:0000256" key="8">
    <source>
        <dbReference type="SAM" id="MobiDB-lite"/>
    </source>
</evidence>
<feature type="compositionally biased region" description="Basic and acidic residues" evidence="8">
    <location>
        <begin position="68"/>
        <end position="82"/>
    </location>
</feature>
<dbReference type="FunFam" id="2.160.20.10:FF:000005">
    <property type="entry name" value="F-box only protein 11"/>
    <property type="match status" value="1"/>
</dbReference>
<reference evidence="11" key="1">
    <citation type="submission" date="2020-11" db="EMBL/GenBank/DDBJ databases">
        <authorList>
            <person name="Tran Van P."/>
        </authorList>
    </citation>
    <scope>NUCLEOTIDE SEQUENCE</scope>
</reference>
<dbReference type="SMART" id="SM00256">
    <property type="entry name" value="FBOX"/>
    <property type="match status" value="1"/>
</dbReference>
<evidence type="ECO:0000256" key="4">
    <source>
        <dbReference type="ARBA" id="ARBA00022771"/>
    </source>
</evidence>
<dbReference type="InterPro" id="IPR047504">
    <property type="entry name" value="FBXO11_UBR-box"/>
</dbReference>
<dbReference type="InterPro" id="IPR001810">
    <property type="entry name" value="F-box_dom"/>
</dbReference>
<feature type="region of interest" description="Disordered" evidence="8">
    <location>
        <begin position="1"/>
        <end position="111"/>
    </location>
</feature>
<dbReference type="NCBIfam" id="TIGR03804">
    <property type="entry name" value="para_beta_helix"/>
    <property type="match status" value="2"/>
</dbReference>
<keyword evidence="4" id="KW-0863">Zinc-finger</keyword>
<sequence length="837" mass="91594">MSRTNTTAEPCELPCLVPNQSIPGAGGASSSSSSGSTPPVTSVPSGSSTPLSSSACAAGSSSGSSHHSPYDLRRKSPSHHDSSAAGTSAASTSSAGSSSSPMLPARKRPRRTCSVTNETCCSTSAAHYLQYELPDEVLLTIFGYLLEQDLCRVSQVCKRFQVIANDNELWKNLYQHVYEYDLPLFNPAPCRFEFVAPEDTDHANPWKESFHQLYRGLHVRPGYQDLKSKARNIAYFNTVQGALDHLEERGSDPAAEGSLTALVFLHAGTYRREFLVVDSDVALIGAAPGNVAESVVLEREAESTLMFVEGAKQAYAGHLTLKFSPDVTSTVPHHKHYCLEVGENCSPTIDHCIIRSSSVEYYWVNLDWFGDSLLDIGYFEANDIHNNRIAGFEVKAGANPTVVHCEIHHGQTGGIYVHENGLGQFIDNKIHSNNFAGVWITSNSNPTIRRNEIYTGHQGGVYIFGEGRGLIEHNNIYGNALAGIQIRTNSDPIVRHNKIHHGQHGGIYVHEKGQGLIEENEVYANTLAGVWITTGSTPVLRRNRIHSGKQVGVYFYDNGHGKLEDNDIFNHLYSGVQIRTGSNPIIRGNKIWGGQNGGVLVYNGGLGLLEMNEIFDNAMAGVWIKTDSNPTLKRNKIYDGRDGGICIFNGGKGILEENDIFRNAQAGVLISTQSHPILRRNRIFDGLAAGVEITNNATATLEHNKIFNNRFGGLCLASGVQPIIRGNEIYSNQDAVEKAVANGQCLYKISSYTSFPMHDFYRCQTCNTTDRNAICVNCIKTCHAGHDVEFIRHDRFFCDCGAGTLTNQCQLQGEPTQDTDTLYDSAAPMESHTLMVN</sequence>
<dbReference type="Pfam" id="PF02207">
    <property type="entry name" value="zf-UBR"/>
    <property type="match status" value="1"/>
</dbReference>
<dbReference type="Pfam" id="PF13229">
    <property type="entry name" value="Beta_helix"/>
    <property type="match status" value="2"/>
</dbReference>
<evidence type="ECO:0000256" key="3">
    <source>
        <dbReference type="ARBA" id="ARBA00022737"/>
    </source>
</evidence>
<evidence type="ECO:0000256" key="1">
    <source>
        <dbReference type="ARBA" id="ARBA00004906"/>
    </source>
</evidence>
<evidence type="ECO:0000256" key="2">
    <source>
        <dbReference type="ARBA" id="ARBA00022723"/>
    </source>
</evidence>
<dbReference type="InterPro" id="IPR006626">
    <property type="entry name" value="PbH1"/>
</dbReference>
<dbReference type="FunFam" id="1.20.1280.50:FF:000003">
    <property type="entry name" value="F-box only protein 11"/>
    <property type="match status" value="1"/>
</dbReference>
<dbReference type="Gene3D" id="2.160.20.10">
    <property type="entry name" value="Single-stranded right-handed beta-helix, Pectin lyase-like"/>
    <property type="match status" value="3"/>
</dbReference>
<dbReference type="InterPro" id="IPR011050">
    <property type="entry name" value="Pectin_lyase_fold/virulence"/>
</dbReference>
<keyword evidence="6" id="KW-0862">Zinc</keyword>
<feature type="compositionally biased region" description="Low complexity" evidence="8">
    <location>
        <begin position="28"/>
        <end position="67"/>
    </location>
</feature>
<evidence type="ECO:0000259" key="9">
    <source>
        <dbReference type="PROSITE" id="PS50181"/>
    </source>
</evidence>
<keyword evidence="2" id="KW-0479">Metal-binding</keyword>
<gene>
    <name evidence="11" type="ORF">TCMB3V08_LOCUS6035</name>
</gene>
<dbReference type="PANTHER" id="PTHR22990:SF20">
    <property type="entry name" value="F-BOX ONLY PROTEIN 11"/>
    <property type="match status" value="1"/>
</dbReference>
<feature type="zinc finger region" description="UBR-type" evidence="7">
    <location>
        <begin position="743"/>
        <end position="814"/>
    </location>
</feature>
<evidence type="ECO:0000259" key="10">
    <source>
        <dbReference type="PROSITE" id="PS51157"/>
    </source>
</evidence>
<dbReference type="InterPro" id="IPR036047">
    <property type="entry name" value="F-box-like_dom_sf"/>
</dbReference>
<evidence type="ECO:0000256" key="5">
    <source>
        <dbReference type="ARBA" id="ARBA00022786"/>
    </source>
</evidence>
<dbReference type="InterPro" id="IPR003126">
    <property type="entry name" value="Znf_UBR"/>
</dbReference>
<evidence type="ECO:0000313" key="11">
    <source>
        <dbReference type="EMBL" id="CAD7573397.1"/>
    </source>
</evidence>
<keyword evidence="5" id="KW-0833">Ubl conjugation pathway</keyword>
<dbReference type="SMART" id="SM00396">
    <property type="entry name" value="ZnF_UBR1"/>
    <property type="match status" value="1"/>
</dbReference>
<organism evidence="11">
    <name type="scientific">Timema californicum</name>
    <name type="common">California timema</name>
    <name type="synonym">Walking stick</name>
    <dbReference type="NCBI Taxonomy" id="61474"/>
    <lineage>
        <taxon>Eukaryota</taxon>
        <taxon>Metazoa</taxon>
        <taxon>Ecdysozoa</taxon>
        <taxon>Arthropoda</taxon>
        <taxon>Hexapoda</taxon>
        <taxon>Insecta</taxon>
        <taxon>Pterygota</taxon>
        <taxon>Neoptera</taxon>
        <taxon>Polyneoptera</taxon>
        <taxon>Phasmatodea</taxon>
        <taxon>Timematodea</taxon>
        <taxon>Timematoidea</taxon>
        <taxon>Timematidae</taxon>
        <taxon>Timema</taxon>
    </lineage>
</organism>
<feature type="domain" description="F-box" evidence="9">
    <location>
        <begin position="127"/>
        <end position="173"/>
    </location>
</feature>
<dbReference type="SUPFAM" id="SSF51126">
    <property type="entry name" value="Pectin lyase-like"/>
    <property type="match status" value="2"/>
</dbReference>
<feature type="compositionally biased region" description="Low complexity" evidence="8">
    <location>
        <begin position="83"/>
        <end position="100"/>
    </location>
</feature>
<dbReference type="InterPro" id="IPR051550">
    <property type="entry name" value="SCF-Subunits/Alg-Epimerases"/>
</dbReference>
<dbReference type="GO" id="GO:0008270">
    <property type="term" value="F:zinc ion binding"/>
    <property type="evidence" value="ECO:0007669"/>
    <property type="project" value="UniProtKB-KW"/>
</dbReference>
<dbReference type="PANTHER" id="PTHR22990">
    <property type="entry name" value="F-BOX ONLY PROTEIN"/>
    <property type="match status" value="1"/>
</dbReference>
<evidence type="ECO:0000256" key="6">
    <source>
        <dbReference type="ARBA" id="ARBA00022833"/>
    </source>
</evidence>
<dbReference type="CDD" id="cd22091">
    <property type="entry name" value="F-box_FBXO11"/>
    <property type="match status" value="1"/>
</dbReference>
<dbReference type="SMART" id="SM00710">
    <property type="entry name" value="PbH1"/>
    <property type="match status" value="16"/>
</dbReference>
<protein>
    <submittedName>
        <fullName evidence="11">(California timema) hypothetical protein</fullName>
    </submittedName>
</protein>
<feature type="domain" description="UBR-type" evidence="10">
    <location>
        <begin position="743"/>
        <end position="814"/>
    </location>
</feature>
<name>A0A7R9P7X1_TIMCA</name>
<accession>A0A7R9P7X1</accession>
<dbReference type="GO" id="GO:0042981">
    <property type="term" value="P:regulation of apoptotic process"/>
    <property type="evidence" value="ECO:0007669"/>
    <property type="project" value="TreeGrafter"/>
</dbReference>
<dbReference type="EMBL" id="OE181583">
    <property type="protein sequence ID" value="CAD7573397.1"/>
    <property type="molecule type" value="Genomic_DNA"/>
</dbReference>
<dbReference type="SMART" id="SM00722">
    <property type="entry name" value="CASH"/>
    <property type="match status" value="3"/>
</dbReference>
<dbReference type="GO" id="GO:0006511">
    <property type="term" value="P:ubiquitin-dependent protein catabolic process"/>
    <property type="evidence" value="ECO:0007669"/>
    <property type="project" value="TreeGrafter"/>
</dbReference>
<dbReference type="PROSITE" id="PS50181">
    <property type="entry name" value="FBOX"/>
    <property type="match status" value="1"/>
</dbReference>
<dbReference type="Gene3D" id="1.20.1280.50">
    <property type="match status" value="1"/>
</dbReference>
<dbReference type="InterPro" id="IPR022441">
    <property type="entry name" value="Para_beta_helix_rpt-2"/>
</dbReference>
<dbReference type="PROSITE" id="PS51157">
    <property type="entry name" value="ZF_UBR"/>
    <property type="match status" value="1"/>
</dbReference>
<dbReference type="SUPFAM" id="SSF81383">
    <property type="entry name" value="F-box domain"/>
    <property type="match status" value="1"/>
</dbReference>
<dbReference type="AlphaFoldDB" id="A0A7R9P7X1"/>
<proteinExistence type="predicted"/>